<dbReference type="Pfam" id="PF17754">
    <property type="entry name" value="TetR_C_14"/>
    <property type="match status" value="1"/>
</dbReference>
<dbReference type="InterPro" id="IPR001647">
    <property type="entry name" value="HTH_TetR"/>
</dbReference>
<dbReference type="RefSeq" id="WP_346096342.1">
    <property type="nucleotide sequence ID" value="NZ_BAAABY010000029.1"/>
</dbReference>
<dbReference type="InterPro" id="IPR009057">
    <property type="entry name" value="Homeodomain-like_sf"/>
</dbReference>
<dbReference type="EMBL" id="BAAABY010000029">
    <property type="protein sequence ID" value="GAA0471559.1"/>
    <property type="molecule type" value="Genomic_DNA"/>
</dbReference>
<evidence type="ECO:0000259" key="3">
    <source>
        <dbReference type="PROSITE" id="PS50977"/>
    </source>
</evidence>
<evidence type="ECO:0000313" key="4">
    <source>
        <dbReference type="EMBL" id="GAA0471559.1"/>
    </source>
</evidence>
<sequence length="213" mass="23229">MTAGRGRPSFSEDRRQAIRMEIAEAAAELFSDRGYEATTVEQIAAAAGISLRTFYRYCPAKEDALTPVFTASVSGLVDQLAIRSADEPLVEAVGAAFAEGASFRRLADAERARRLLRVMSSVPELRTRWLAAGRELQDRLAPVLAPRAGGDPDSMETRLLAAALIDALTVAMEFWADERSPEEKDVMVFAARALRYLRIDDHRRATGGAGGDQ</sequence>
<dbReference type="Gene3D" id="1.10.357.10">
    <property type="entry name" value="Tetracycline Repressor, domain 2"/>
    <property type="match status" value="1"/>
</dbReference>
<organism evidence="4 5">
    <name type="scientific">Streptomyces olivaceiscleroticus</name>
    <dbReference type="NCBI Taxonomy" id="68245"/>
    <lineage>
        <taxon>Bacteria</taxon>
        <taxon>Bacillati</taxon>
        <taxon>Actinomycetota</taxon>
        <taxon>Actinomycetes</taxon>
        <taxon>Kitasatosporales</taxon>
        <taxon>Streptomycetaceae</taxon>
        <taxon>Streptomyces</taxon>
    </lineage>
</organism>
<keyword evidence="5" id="KW-1185">Reference proteome</keyword>
<comment type="caution">
    <text evidence="4">The sequence shown here is derived from an EMBL/GenBank/DDBJ whole genome shotgun (WGS) entry which is preliminary data.</text>
</comment>
<evidence type="ECO:0000256" key="2">
    <source>
        <dbReference type="PROSITE-ProRule" id="PRU00335"/>
    </source>
</evidence>
<proteinExistence type="predicted"/>
<dbReference type="Proteomes" id="UP001500909">
    <property type="component" value="Unassembled WGS sequence"/>
</dbReference>
<dbReference type="InterPro" id="IPR050109">
    <property type="entry name" value="HTH-type_TetR-like_transc_reg"/>
</dbReference>
<name>A0ABP3K4S2_9ACTN</name>
<dbReference type="Gene3D" id="1.10.10.60">
    <property type="entry name" value="Homeodomain-like"/>
    <property type="match status" value="1"/>
</dbReference>
<feature type="DNA-binding region" description="H-T-H motif" evidence="2">
    <location>
        <begin position="39"/>
        <end position="58"/>
    </location>
</feature>
<evidence type="ECO:0000313" key="5">
    <source>
        <dbReference type="Proteomes" id="UP001500909"/>
    </source>
</evidence>
<evidence type="ECO:0000256" key="1">
    <source>
        <dbReference type="ARBA" id="ARBA00023125"/>
    </source>
</evidence>
<dbReference type="SUPFAM" id="SSF46689">
    <property type="entry name" value="Homeodomain-like"/>
    <property type="match status" value="1"/>
</dbReference>
<gene>
    <name evidence="4" type="ORF">GCM10010361_39600</name>
</gene>
<dbReference type="PANTHER" id="PTHR30055:SF226">
    <property type="entry name" value="HTH-TYPE TRANSCRIPTIONAL REGULATOR PKSA"/>
    <property type="match status" value="1"/>
</dbReference>
<dbReference type="PROSITE" id="PS50977">
    <property type="entry name" value="HTH_TETR_2"/>
    <property type="match status" value="1"/>
</dbReference>
<dbReference type="InterPro" id="IPR041347">
    <property type="entry name" value="MftR_C"/>
</dbReference>
<dbReference type="PANTHER" id="PTHR30055">
    <property type="entry name" value="HTH-TYPE TRANSCRIPTIONAL REGULATOR RUTR"/>
    <property type="match status" value="1"/>
</dbReference>
<dbReference type="Pfam" id="PF00440">
    <property type="entry name" value="TetR_N"/>
    <property type="match status" value="1"/>
</dbReference>
<accession>A0ABP3K4S2</accession>
<dbReference type="PRINTS" id="PR00455">
    <property type="entry name" value="HTHTETR"/>
</dbReference>
<reference evidence="5" key="1">
    <citation type="journal article" date="2019" name="Int. J. Syst. Evol. Microbiol.">
        <title>The Global Catalogue of Microorganisms (GCM) 10K type strain sequencing project: providing services to taxonomists for standard genome sequencing and annotation.</title>
        <authorList>
            <consortium name="The Broad Institute Genomics Platform"/>
            <consortium name="The Broad Institute Genome Sequencing Center for Infectious Disease"/>
            <person name="Wu L."/>
            <person name="Ma J."/>
        </authorList>
    </citation>
    <scope>NUCLEOTIDE SEQUENCE [LARGE SCALE GENOMIC DNA]</scope>
    <source>
        <strain evidence="5">JCM 4805</strain>
    </source>
</reference>
<feature type="domain" description="HTH tetR-type" evidence="3">
    <location>
        <begin position="16"/>
        <end position="76"/>
    </location>
</feature>
<keyword evidence="1 2" id="KW-0238">DNA-binding</keyword>
<protein>
    <submittedName>
        <fullName evidence="4">TetR family transcriptional regulator</fullName>
    </submittedName>
</protein>